<proteinExistence type="predicted"/>
<dbReference type="SUPFAM" id="SSF53474">
    <property type="entry name" value="alpha/beta-Hydrolases"/>
    <property type="match status" value="1"/>
</dbReference>
<dbReference type="InterPro" id="IPR029058">
    <property type="entry name" value="AB_hydrolase_fold"/>
</dbReference>
<dbReference type="RefSeq" id="WP_094920813.1">
    <property type="nucleotide sequence ID" value="NZ_NPIA01000001.1"/>
</dbReference>
<sequence>MCIKERYFMIEDQWNIIHLPHKPNGFGVMIIGDTNHYVDKRSSLWMQNSERRHLIQDLLDKGYTVFYSNLFGRHWGSKNALDVSVKLYHHVMKNEILNKKIHLLVEGMGGLLALKLMETLGENIRSTVMINPCLFLKAHFNREKTNKLFYKRLKREISIAYEVDEKEVEGLLNKDEFSCENLKSEVPTKIWHAASGSKYLVSDHSRCYESFRKLYQSPIDLSLHLADGRFSFSKQITRFFKTNEKVL</sequence>
<reference evidence="1 2" key="2">
    <citation type="submission" date="2017-09" db="EMBL/GenBank/DDBJ databases">
        <title>Bacillus patelloidae sp. nov., isolated from the intestinal tract of a marine limpet.</title>
        <authorList>
            <person name="Liu R."/>
            <person name="Dong C."/>
            <person name="Shao Z."/>
        </authorList>
    </citation>
    <scope>NUCLEOTIDE SEQUENCE [LARGE SCALE GENOMIC DNA]</scope>
    <source>
        <strain evidence="1 2">SA5d-4</strain>
    </source>
</reference>
<dbReference type="EMBL" id="NPIA01000001">
    <property type="protein sequence ID" value="OZM58246.1"/>
    <property type="molecule type" value="Genomic_DNA"/>
</dbReference>
<organism evidence="1 2">
    <name type="scientific">Lottiidibacillus patelloidae</name>
    <dbReference type="NCBI Taxonomy" id="2670334"/>
    <lineage>
        <taxon>Bacteria</taxon>
        <taxon>Bacillati</taxon>
        <taxon>Bacillota</taxon>
        <taxon>Bacilli</taxon>
        <taxon>Bacillales</taxon>
        <taxon>Bacillaceae</taxon>
        <taxon>Lottiidibacillus</taxon>
    </lineage>
</organism>
<keyword evidence="2" id="KW-1185">Reference proteome</keyword>
<dbReference type="Proteomes" id="UP000217083">
    <property type="component" value="Unassembled WGS sequence"/>
</dbReference>
<evidence type="ECO:0008006" key="3">
    <source>
        <dbReference type="Google" id="ProtNLM"/>
    </source>
</evidence>
<dbReference type="Gene3D" id="3.40.50.1820">
    <property type="entry name" value="alpha/beta hydrolase"/>
    <property type="match status" value="1"/>
</dbReference>
<dbReference type="AlphaFoldDB" id="A0A263BYK0"/>
<name>A0A263BYK0_9BACI</name>
<comment type="caution">
    <text evidence="1">The sequence shown here is derived from an EMBL/GenBank/DDBJ whole genome shotgun (WGS) entry which is preliminary data.</text>
</comment>
<protein>
    <recommendedName>
        <fullName evidence="3">Hydrolase</fullName>
    </recommendedName>
</protein>
<reference evidence="2" key="1">
    <citation type="submission" date="2017-08" db="EMBL/GenBank/DDBJ databases">
        <authorList>
            <person name="Huang Z."/>
        </authorList>
    </citation>
    <scope>NUCLEOTIDE SEQUENCE [LARGE SCALE GENOMIC DNA]</scope>
    <source>
        <strain evidence="2">SA5d-4</strain>
    </source>
</reference>
<evidence type="ECO:0000313" key="2">
    <source>
        <dbReference type="Proteomes" id="UP000217083"/>
    </source>
</evidence>
<evidence type="ECO:0000313" key="1">
    <source>
        <dbReference type="EMBL" id="OZM58246.1"/>
    </source>
</evidence>
<accession>A0A263BYK0</accession>
<gene>
    <name evidence="1" type="ORF">CIB95_01345</name>
</gene>